<dbReference type="Proteomes" id="UP000886520">
    <property type="component" value="Chromosome 1"/>
</dbReference>
<dbReference type="GO" id="GO:0006086">
    <property type="term" value="P:pyruvate decarboxylation to acetyl-CoA"/>
    <property type="evidence" value="ECO:0007669"/>
    <property type="project" value="InterPro"/>
</dbReference>
<dbReference type="SUPFAM" id="SSF51230">
    <property type="entry name" value="Single hybrid motif"/>
    <property type="match status" value="1"/>
</dbReference>
<dbReference type="GO" id="GO:0005739">
    <property type="term" value="C:mitochondrion"/>
    <property type="evidence" value="ECO:0007669"/>
    <property type="project" value="TreeGrafter"/>
</dbReference>
<feature type="domain" description="Lipoyl-binding" evidence="6">
    <location>
        <begin position="84"/>
        <end position="160"/>
    </location>
</feature>
<feature type="compositionally biased region" description="Basic and acidic residues" evidence="5">
    <location>
        <begin position="252"/>
        <end position="268"/>
    </location>
</feature>
<accession>A0A9D4VE30</accession>
<evidence type="ECO:0000256" key="3">
    <source>
        <dbReference type="ARBA" id="ARBA00022946"/>
    </source>
</evidence>
<dbReference type="InterPro" id="IPR000089">
    <property type="entry name" value="Biotin_lipoyl"/>
</dbReference>
<evidence type="ECO:0000256" key="2">
    <source>
        <dbReference type="ARBA" id="ARBA00022823"/>
    </source>
</evidence>
<dbReference type="Gene3D" id="3.30.559.10">
    <property type="entry name" value="Chloramphenicol acetyltransferase-like domain"/>
    <property type="match status" value="1"/>
</dbReference>
<dbReference type="FunFam" id="2.40.50.100:FF:000010">
    <property type="entry name" value="Acetyltransferase component of pyruvate dehydrogenase complex"/>
    <property type="match status" value="1"/>
</dbReference>
<dbReference type="InterPro" id="IPR001078">
    <property type="entry name" value="2-oxoacid_DH_actylTfrase"/>
</dbReference>
<dbReference type="PROSITE" id="PS51826">
    <property type="entry name" value="PSBD"/>
    <property type="match status" value="1"/>
</dbReference>
<dbReference type="AlphaFoldDB" id="A0A9D4VE30"/>
<evidence type="ECO:0000313" key="9">
    <source>
        <dbReference type="Proteomes" id="UP000886520"/>
    </source>
</evidence>
<reference evidence="8" key="1">
    <citation type="submission" date="2021-01" db="EMBL/GenBank/DDBJ databases">
        <title>Adiantum capillus-veneris genome.</title>
        <authorList>
            <person name="Fang Y."/>
            <person name="Liao Q."/>
        </authorList>
    </citation>
    <scope>NUCLEOTIDE SEQUENCE</scope>
    <source>
        <strain evidence="8">H3</strain>
        <tissue evidence="8">Leaf</tissue>
    </source>
</reference>
<dbReference type="InterPro" id="IPR045257">
    <property type="entry name" value="E2/Pdx1"/>
</dbReference>
<dbReference type="Gene3D" id="2.40.50.100">
    <property type="match status" value="1"/>
</dbReference>
<dbReference type="EMBL" id="JABFUD020000001">
    <property type="protein sequence ID" value="KAI5084856.1"/>
    <property type="molecule type" value="Genomic_DNA"/>
</dbReference>
<feature type="region of interest" description="Disordered" evidence="5">
    <location>
        <begin position="249"/>
        <end position="289"/>
    </location>
</feature>
<sequence>MRSFLVKRGQAWHHYRFIFAAGKLSKSSCCSSPFEDVIARLSSSSSTDSLIAAKNMFYFGFSPKAWHPVATRTFCSKTEVSPPHQVITLPALSPTMAKGNIPSWSKKEGEKVSIGEVLCLIETDKSTMEMEVMDEGFLAKILVPAGSTDVAVGQDIAIIVENEEDIAKVKNIRSSDSAAATTENRSREEDEKIFKSLEAKASTIPPRQRLGPSVRRLLIESGIDVAILKGSGPGGAVVKGDVIAAIKSGSQSKREPELKKVQKAHSSETPKTSSEPLLPPSSVSHDTLPTSQIRKVIAKRLLESKNGIPHVYLSAETVLDATLALRKELKVNYGVHVSVNDFVIKAVVSALKEVPEANAHWDENSGLVPGSSIDISIAVATERGLMTPILRNADQMSLSDISSEVKLLAGKARDGKLQPHEFQGGSFSISNLGMFEVDQFCAIINPPQACILAVGRGEPSVLWQEDPHDPTQGKPIAVTKMTLTLSADHRVVDIDIGGRFLDVLGGILRDPRKHLL</sequence>
<dbReference type="Pfam" id="PF00364">
    <property type="entry name" value="Biotin_lipoyl"/>
    <property type="match status" value="1"/>
</dbReference>
<feature type="domain" description="Peripheral subunit-binding (PSBD)" evidence="7">
    <location>
        <begin position="209"/>
        <end position="246"/>
    </location>
</feature>
<evidence type="ECO:0000259" key="6">
    <source>
        <dbReference type="PROSITE" id="PS50968"/>
    </source>
</evidence>
<evidence type="ECO:0000256" key="1">
    <source>
        <dbReference type="ARBA" id="ARBA00007317"/>
    </source>
</evidence>
<comment type="similarity">
    <text evidence="1 4">Belongs to the 2-oxoacid dehydrogenase family.</text>
</comment>
<dbReference type="SUPFAM" id="SSF52777">
    <property type="entry name" value="CoA-dependent acyltransferases"/>
    <property type="match status" value="1"/>
</dbReference>
<comment type="caution">
    <text evidence="8">The sequence shown here is derived from an EMBL/GenBank/DDBJ whole genome shotgun (WGS) entry which is preliminary data.</text>
</comment>
<dbReference type="Pfam" id="PF02817">
    <property type="entry name" value="E3_binding"/>
    <property type="match status" value="1"/>
</dbReference>
<dbReference type="PROSITE" id="PS50968">
    <property type="entry name" value="BIOTINYL_LIPOYL"/>
    <property type="match status" value="1"/>
</dbReference>
<name>A0A9D4VE30_ADICA</name>
<dbReference type="InterPro" id="IPR011053">
    <property type="entry name" value="Single_hybrid_motif"/>
</dbReference>
<organism evidence="8 9">
    <name type="scientific">Adiantum capillus-veneris</name>
    <name type="common">Maidenhair fern</name>
    <dbReference type="NCBI Taxonomy" id="13818"/>
    <lineage>
        <taxon>Eukaryota</taxon>
        <taxon>Viridiplantae</taxon>
        <taxon>Streptophyta</taxon>
        <taxon>Embryophyta</taxon>
        <taxon>Tracheophyta</taxon>
        <taxon>Polypodiopsida</taxon>
        <taxon>Polypodiidae</taxon>
        <taxon>Polypodiales</taxon>
        <taxon>Pteridineae</taxon>
        <taxon>Pteridaceae</taxon>
        <taxon>Vittarioideae</taxon>
        <taxon>Adiantum</taxon>
    </lineage>
</organism>
<evidence type="ECO:0000259" key="7">
    <source>
        <dbReference type="PROSITE" id="PS51826"/>
    </source>
</evidence>
<dbReference type="Gene3D" id="4.10.320.10">
    <property type="entry name" value="E3-binding domain"/>
    <property type="match status" value="1"/>
</dbReference>
<dbReference type="PANTHER" id="PTHR23151">
    <property type="entry name" value="DIHYDROLIPOAMIDE ACETYL/SUCCINYL-TRANSFERASE-RELATED"/>
    <property type="match status" value="1"/>
</dbReference>
<evidence type="ECO:0000256" key="4">
    <source>
        <dbReference type="RuleBase" id="RU003423"/>
    </source>
</evidence>
<dbReference type="SUPFAM" id="SSF47005">
    <property type="entry name" value="Peripheral subunit-binding domain of 2-oxo acid dehydrogenase complex"/>
    <property type="match status" value="1"/>
</dbReference>
<dbReference type="InterPro" id="IPR036625">
    <property type="entry name" value="E3-bd_dom_sf"/>
</dbReference>
<dbReference type="InterPro" id="IPR023213">
    <property type="entry name" value="CAT-like_dom_sf"/>
</dbReference>
<dbReference type="CDD" id="cd06849">
    <property type="entry name" value="lipoyl_domain"/>
    <property type="match status" value="1"/>
</dbReference>
<dbReference type="PANTHER" id="PTHR23151:SF90">
    <property type="entry name" value="DIHYDROLIPOYLLYSINE-RESIDUE ACETYLTRANSFERASE COMPONENT OF PYRUVATE DEHYDROGENASE COMPLEX, MITOCHONDRIAL-RELATED"/>
    <property type="match status" value="1"/>
</dbReference>
<keyword evidence="9" id="KW-1185">Reference proteome</keyword>
<keyword evidence="3" id="KW-0809">Transit peptide</keyword>
<evidence type="ECO:0000313" key="8">
    <source>
        <dbReference type="EMBL" id="KAI5084856.1"/>
    </source>
</evidence>
<keyword evidence="4" id="KW-0808">Transferase</keyword>
<dbReference type="GO" id="GO:0016746">
    <property type="term" value="F:acyltransferase activity"/>
    <property type="evidence" value="ECO:0007669"/>
    <property type="project" value="UniProtKB-KW"/>
</dbReference>
<proteinExistence type="inferred from homology"/>
<dbReference type="OrthoDB" id="537444at2759"/>
<protein>
    <recommendedName>
        <fullName evidence="4">Dihydrolipoamide acetyltransferase component of pyruvate dehydrogenase complex</fullName>
        <ecNumber evidence="4">2.3.1.-</ecNumber>
    </recommendedName>
</protein>
<comment type="cofactor">
    <cofactor evidence="4">
        <name>(R)-lipoate</name>
        <dbReference type="ChEBI" id="CHEBI:83088"/>
    </cofactor>
</comment>
<dbReference type="EC" id="2.3.1.-" evidence="4"/>
<feature type="compositionally biased region" description="Low complexity" evidence="5">
    <location>
        <begin position="273"/>
        <end position="284"/>
    </location>
</feature>
<dbReference type="InterPro" id="IPR004167">
    <property type="entry name" value="PSBD"/>
</dbReference>
<keyword evidence="2 4" id="KW-0450">Lipoyl</keyword>
<dbReference type="GO" id="GO:0045254">
    <property type="term" value="C:pyruvate dehydrogenase complex"/>
    <property type="evidence" value="ECO:0007669"/>
    <property type="project" value="InterPro"/>
</dbReference>
<dbReference type="PROSITE" id="PS00189">
    <property type="entry name" value="LIPOYL"/>
    <property type="match status" value="1"/>
</dbReference>
<keyword evidence="4" id="KW-0012">Acyltransferase</keyword>
<dbReference type="InterPro" id="IPR003016">
    <property type="entry name" value="2-oxoA_DH_lipoyl-BS"/>
</dbReference>
<evidence type="ECO:0000256" key="5">
    <source>
        <dbReference type="SAM" id="MobiDB-lite"/>
    </source>
</evidence>
<dbReference type="Pfam" id="PF00198">
    <property type="entry name" value="2-oxoacid_dh"/>
    <property type="match status" value="1"/>
</dbReference>
<gene>
    <name evidence="8" type="ORF">GOP47_0001025</name>
</gene>